<dbReference type="GO" id="GO:0031501">
    <property type="term" value="C:mannosyltransferase complex"/>
    <property type="evidence" value="ECO:0007669"/>
    <property type="project" value="TreeGrafter"/>
</dbReference>
<evidence type="ECO:0000256" key="1">
    <source>
        <dbReference type="ARBA" id="ARBA00004477"/>
    </source>
</evidence>
<evidence type="ECO:0000256" key="7">
    <source>
        <dbReference type="ARBA" id="ARBA00022824"/>
    </source>
</evidence>
<evidence type="ECO:0000256" key="3">
    <source>
        <dbReference type="ARBA" id="ARBA00022502"/>
    </source>
</evidence>
<accession>A0A951PAF3</accession>
<keyword evidence="6 10" id="KW-0812">Transmembrane</keyword>
<dbReference type="PANTHER" id="PTHR12468">
    <property type="entry name" value="GPI MANNOSYLTRANSFERASE 2"/>
    <property type="match status" value="1"/>
</dbReference>
<feature type="transmembrane region" description="Helical" evidence="10">
    <location>
        <begin position="123"/>
        <end position="156"/>
    </location>
</feature>
<dbReference type="GO" id="GO:0016020">
    <property type="term" value="C:membrane"/>
    <property type="evidence" value="ECO:0007669"/>
    <property type="project" value="GOC"/>
</dbReference>
<feature type="transmembrane region" description="Helical" evidence="10">
    <location>
        <begin position="208"/>
        <end position="237"/>
    </location>
</feature>
<dbReference type="PANTHER" id="PTHR12468:SF2">
    <property type="entry name" value="GPI MANNOSYLTRANSFERASE 2"/>
    <property type="match status" value="1"/>
</dbReference>
<evidence type="ECO:0008006" key="13">
    <source>
        <dbReference type="Google" id="ProtNLM"/>
    </source>
</evidence>
<evidence type="ECO:0000313" key="11">
    <source>
        <dbReference type="EMBL" id="MBW4465784.1"/>
    </source>
</evidence>
<keyword evidence="9 10" id="KW-0472">Membrane</keyword>
<keyword evidence="4" id="KW-0328">Glycosyltransferase</keyword>
<evidence type="ECO:0000256" key="4">
    <source>
        <dbReference type="ARBA" id="ARBA00022676"/>
    </source>
</evidence>
<keyword evidence="8 10" id="KW-1133">Transmembrane helix</keyword>
<evidence type="ECO:0000256" key="5">
    <source>
        <dbReference type="ARBA" id="ARBA00022679"/>
    </source>
</evidence>
<evidence type="ECO:0000256" key="9">
    <source>
        <dbReference type="ARBA" id="ARBA00023136"/>
    </source>
</evidence>
<comment type="caution">
    <text evidence="11">The sequence shown here is derived from an EMBL/GenBank/DDBJ whole genome shotgun (WGS) entry which is preliminary data.</text>
</comment>
<proteinExistence type="predicted"/>
<feature type="transmembrane region" description="Helical" evidence="10">
    <location>
        <begin position="386"/>
        <end position="408"/>
    </location>
</feature>
<name>A0A951PAF3_9CYAN</name>
<organism evidence="11 12">
    <name type="scientific">Pegethrix bostrychoides GSE-TBD4-15B</name>
    <dbReference type="NCBI Taxonomy" id="2839662"/>
    <lineage>
        <taxon>Bacteria</taxon>
        <taxon>Bacillati</taxon>
        <taxon>Cyanobacteriota</taxon>
        <taxon>Cyanophyceae</taxon>
        <taxon>Oculatellales</taxon>
        <taxon>Oculatellaceae</taxon>
        <taxon>Pegethrix</taxon>
    </lineage>
</organism>
<feature type="transmembrane region" description="Helical" evidence="10">
    <location>
        <begin position="341"/>
        <end position="366"/>
    </location>
</feature>
<dbReference type="GO" id="GO:0006506">
    <property type="term" value="P:GPI anchor biosynthetic process"/>
    <property type="evidence" value="ECO:0007669"/>
    <property type="project" value="UniProtKB-KW"/>
</dbReference>
<dbReference type="InterPro" id="IPR007315">
    <property type="entry name" value="PIG-V/Gpi18"/>
</dbReference>
<keyword evidence="3" id="KW-0337">GPI-anchor biosynthesis</keyword>
<dbReference type="AlphaFoldDB" id="A0A951PAF3"/>
<feature type="transmembrane region" description="Helical" evidence="10">
    <location>
        <begin position="313"/>
        <end position="334"/>
    </location>
</feature>
<protein>
    <recommendedName>
        <fullName evidence="13">Glycosyltransferase RgtA/B/C/D-like domain-containing protein</fullName>
    </recommendedName>
</protein>
<keyword evidence="7" id="KW-0256">Endoplasmic reticulum</keyword>
<evidence type="ECO:0000256" key="6">
    <source>
        <dbReference type="ARBA" id="ARBA00022692"/>
    </source>
</evidence>
<comment type="subcellular location">
    <subcellularLocation>
        <location evidence="1">Endoplasmic reticulum membrane</location>
        <topology evidence="1">Multi-pass membrane protein</topology>
    </subcellularLocation>
</comment>
<feature type="transmembrane region" description="Helical" evidence="10">
    <location>
        <begin position="168"/>
        <end position="188"/>
    </location>
</feature>
<dbReference type="EMBL" id="JAHHHV010000064">
    <property type="protein sequence ID" value="MBW4465784.1"/>
    <property type="molecule type" value="Genomic_DNA"/>
</dbReference>
<gene>
    <name evidence="11" type="ORF">KME07_10155</name>
</gene>
<keyword evidence="5" id="KW-0808">Transferase</keyword>
<dbReference type="GO" id="GO:0000009">
    <property type="term" value="F:alpha-1,6-mannosyltransferase activity"/>
    <property type="evidence" value="ECO:0007669"/>
    <property type="project" value="InterPro"/>
</dbReference>
<sequence length="409" mass="45257">MPPTNSAINRFARQIVGLWLVWLLVLWGYQAAVTARYQVQRPDSALFWTAASTGNAQRPILSDPFMNAQVAWDSEFYLSLALYGYDDPEARRLPQPGLLSSKPLALNYAFYPVYPYLMRLLSYPLGILGFTPIATATLAGLVISALGTLAGILALASWVEQNQGQAQAFRAVAYLLSFPTGFFLAQVYTEGLYVGLSFGCLALLRRHWGWAVLLATVATLTRAVGILLIIPLGWAWIGAVRRQRELSQQLMLQAVALLLPVFVHLVWRFSFWGKAFQAVQQQFFNCGLFNLRAAASVWNAGFLSLSGDNAAAAVYYAIELSAIALGIFSCLLTLRRYPGISIYGLLMILVSITCGTAWSFSRYLLAVPSVFLVLSHWGDSPLFDRVWSLISILLLAMFSALFSFNFWAG</sequence>
<comment type="pathway">
    <text evidence="2">Glycolipid biosynthesis; glycosylphosphatidylinositol-anchor biosynthesis.</text>
</comment>
<reference evidence="11" key="2">
    <citation type="journal article" date="2022" name="Microbiol. Resour. Announc.">
        <title>Metagenome Sequencing to Explore Phylogenomics of Terrestrial Cyanobacteria.</title>
        <authorList>
            <person name="Ward R.D."/>
            <person name="Stajich J.E."/>
            <person name="Johansen J.R."/>
            <person name="Huntemann M."/>
            <person name="Clum A."/>
            <person name="Foster B."/>
            <person name="Foster B."/>
            <person name="Roux S."/>
            <person name="Palaniappan K."/>
            <person name="Varghese N."/>
            <person name="Mukherjee S."/>
            <person name="Reddy T.B.K."/>
            <person name="Daum C."/>
            <person name="Copeland A."/>
            <person name="Chen I.A."/>
            <person name="Ivanova N.N."/>
            <person name="Kyrpides N.C."/>
            <person name="Shapiro N."/>
            <person name="Eloe-Fadrosh E.A."/>
            <person name="Pietrasiak N."/>
        </authorList>
    </citation>
    <scope>NUCLEOTIDE SEQUENCE</scope>
    <source>
        <strain evidence="11">GSE-TBD4-15B</strain>
    </source>
</reference>
<feature type="transmembrane region" description="Helical" evidence="10">
    <location>
        <begin position="249"/>
        <end position="267"/>
    </location>
</feature>
<reference evidence="11" key="1">
    <citation type="submission" date="2021-05" db="EMBL/GenBank/DDBJ databases">
        <authorList>
            <person name="Pietrasiak N."/>
            <person name="Ward R."/>
            <person name="Stajich J.E."/>
            <person name="Kurbessoian T."/>
        </authorList>
    </citation>
    <scope>NUCLEOTIDE SEQUENCE</scope>
    <source>
        <strain evidence="11">GSE-TBD4-15B</strain>
    </source>
</reference>
<evidence type="ECO:0000256" key="2">
    <source>
        <dbReference type="ARBA" id="ARBA00004687"/>
    </source>
</evidence>
<dbReference type="GO" id="GO:0004376">
    <property type="term" value="F:GPI mannosyltransferase activity"/>
    <property type="evidence" value="ECO:0007669"/>
    <property type="project" value="InterPro"/>
</dbReference>
<evidence type="ECO:0000256" key="10">
    <source>
        <dbReference type="SAM" id="Phobius"/>
    </source>
</evidence>
<evidence type="ECO:0000256" key="8">
    <source>
        <dbReference type="ARBA" id="ARBA00022989"/>
    </source>
</evidence>
<evidence type="ECO:0000313" key="12">
    <source>
        <dbReference type="Proteomes" id="UP000707356"/>
    </source>
</evidence>
<dbReference type="Proteomes" id="UP000707356">
    <property type="component" value="Unassembled WGS sequence"/>
</dbReference>